<reference evidence="3 4" key="1">
    <citation type="submission" date="2019-07" db="EMBL/GenBank/DDBJ databases">
        <title>Whole genome shotgun sequence of Acetobacter oeni NBRC 105207.</title>
        <authorList>
            <person name="Hosoyama A."/>
            <person name="Uohara A."/>
            <person name="Ohji S."/>
            <person name="Ichikawa N."/>
        </authorList>
    </citation>
    <scope>NUCLEOTIDE SEQUENCE [LARGE SCALE GENOMIC DNA]</scope>
    <source>
        <strain evidence="3 4">NBRC 105207</strain>
    </source>
</reference>
<comment type="caution">
    <text evidence="3">The sequence shown here is derived from an EMBL/GenBank/DDBJ whole genome shotgun (WGS) entry which is preliminary data.</text>
</comment>
<evidence type="ECO:0000313" key="4">
    <source>
        <dbReference type="Proteomes" id="UP000321746"/>
    </source>
</evidence>
<sequence>MKTFPVGTSLVVLCAVFNVFLCFVSTRGWVFTSSSVVAAAEMLILIAGFLVIRKTISRRIMIFSTLSVMYMIGAKMINPELSFKLIHDAAIAYIFYQIGVISGMRQARQAIWIIMILTLTLAVFEIFNPAVFGQILNIWQYYVQKGGISTTAINYSQTTFFASGDRGGVGRTFFPSLLGPHRVSSIFLEPVSLGNYATFVFGWCLATCRNRPGQRQILLFILCFVCIVLTDSRFASACCALMALIRISPLRSSSFTVLLMPVIATVLLTVAGSLHEIPGWLPAIKSDDFSGRLLFSGQLLNYWNLSQWMAFAPSPVYTADTGYAYILSNLGLPFSLVCLVMFAFSKNNNQTAAMMKTCIAVYFATSLCIGASIFSIKTAALLWMLYGATQTIGSPGAGGKAAARKAGEDRTLQGGFSSR</sequence>
<evidence type="ECO:0000256" key="2">
    <source>
        <dbReference type="SAM" id="Phobius"/>
    </source>
</evidence>
<feature type="transmembrane region" description="Helical" evidence="2">
    <location>
        <begin position="186"/>
        <end position="205"/>
    </location>
</feature>
<keyword evidence="2" id="KW-0472">Membrane</keyword>
<proteinExistence type="predicted"/>
<keyword evidence="2" id="KW-1133">Transmembrane helix</keyword>
<evidence type="ECO:0000313" key="3">
    <source>
        <dbReference type="EMBL" id="GEN63005.1"/>
    </source>
</evidence>
<dbReference type="AlphaFoldDB" id="A0A511XJ82"/>
<name>A0A511XJ82_9PROT</name>
<dbReference type="RefSeq" id="WP_173571992.1">
    <property type="nucleotide sequence ID" value="NZ_BJYG01000013.1"/>
</dbReference>
<accession>A0A511XJ82</accession>
<feature type="transmembrane region" description="Helical" evidence="2">
    <location>
        <begin position="293"/>
        <end position="311"/>
    </location>
</feature>
<feature type="region of interest" description="Disordered" evidence="1">
    <location>
        <begin position="400"/>
        <end position="419"/>
    </location>
</feature>
<organism evidence="3 4">
    <name type="scientific">Acetobacter oeni</name>
    <dbReference type="NCBI Taxonomy" id="304077"/>
    <lineage>
        <taxon>Bacteria</taxon>
        <taxon>Pseudomonadati</taxon>
        <taxon>Pseudomonadota</taxon>
        <taxon>Alphaproteobacteria</taxon>
        <taxon>Acetobacterales</taxon>
        <taxon>Acetobacteraceae</taxon>
        <taxon>Acetobacter</taxon>
    </lineage>
</organism>
<feature type="transmembrane region" description="Helical" evidence="2">
    <location>
        <begin position="257"/>
        <end position="281"/>
    </location>
</feature>
<dbReference type="Proteomes" id="UP000321746">
    <property type="component" value="Unassembled WGS sequence"/>
</dbReference>
<keyword evidence="2" id="KW-0812">Transmembrane</keyword>
<feature type="transmembrane region" description="Helical" evidence="2">
    <location>
        <begin position="217"/>
        <end position="245"/>
    </location>
</feature>
<feature type="transmembrane region" description="Helical" evidence="2">
    <location>
        <begin position="110"/>
        <end position="132"/>
    </location>
</feature>
<evidence type="ECO:0000256" key="1">
    <source>
        <dbReference type="SAM" id="MobiDB-lite"/>
    </source>
</evidence>
<feature type="transmembrane region" description="Helical" evidence="2">
    <location>
        <begin position="32"/>
        <end position="52"/>
    </location>
</feature>
<feature type="transmembrane region" description="Helical" evidence="2">
    <location>
        <begin position="323"/>
        <end position="345"/>
    </location>
</feature>
<protein>
    <submittedName>
        <fullName evidence="3">GumE protein</fullName>
    </submittedName>
</protein>
<dbReference type="EMBL" id="BJYG01000013">
    <property type="protein sequence ID" value="GEN63005.1"/>
    <property type="molecule type" value="Genomic_DNA"/>
</dbReference>
<gene>
    <name evidence="3" type="primary">gumE</name>
    <name evidence="3" type="ORF">AOE01nite_12290</name>
</gene>
<keyword evidence="4" id="KW-1185">Reference proteome</keyword>
<feature type="transmembrane region" description="Helical" evidence="2">
    <location>
        <begin position="357"/>
        <end position="386"/>
    </location>
</feature>